<dbReference type="AlphaFoldDB" id="A0A2S6GZV2"/>
<keyword evidence="7 16" id="KW-0418">Kinase</keyword>
<comment type="subcellular location">
    <subcellularLocation>
        <location evidence="2">Membrane</location>
    </subcellularLocation>
</comment>
<evidence type="ECO:0000313" key="16">
    <source>
        <dbReference type="EMBL" id="PPK70687.1"/>
    </source>
</evidence>
<proteinExistence type="predicted"/>
<dbReference type="Pfam" id="PF00512">
    <property type="entry name" value="HisKA"/>
    <property type="match status" value="1"/>
</dbReference>
<keyword evidence="4 12" id="KW-0597">Phosphoprotein</keyword>
<feature type="domain" description="Histidine kinase" evidence="14">
    <location>
        <begin position="220"/>
        <end position="441"/>
    </location>
</feature>
<dbReference type="InterPro" id="IPR003661">
    <property type="entry name" value="HisK_dim/P_dom"/>
</dbReference>
<dbReference type="Proteomes" id="UP000238071">
    <property type="component" value="Unassembled WGS sequence"/>
</dbReference>
<dbReference type="SUPFAM" id="SSF47384">
    <property type="entry name" value="Homodimeric domain of signal transducing histidine kinase"/>
    <property type="match status" value="1"/>
</dbReference>
<accession>A0A2S6GZV2</accession>
<keyword evidence="10" id="KW-0472">Membrane</keyword>
<evidence type="ECO:0000256" key="12">
    <source>
        <dbReference type="PROSITE-ProRule" id="PRU00169"/>
    </source>
</evidence>
<keyword evidence="11" id="KW-0131">Cell cycle</keyword>
<dbReference type="InterPro" id="IPR005467">
    <property type="entry name" value="His_kinase_dom"/>
</dbReference>
<dbReference type="PANTHER" id="PTHR45339:SF1">
    <property type="entry name" value="HYBRID SIGNAL TRANSDUCTION HISTIDINE KINASE J"/>
    <property type="match status" value="1"/>
</dbReference>
<evidence type="ECO:0000256" key="2">
    <source>
        <dbReference type="ARBA" id="ARBA00004370"/>
    </source>
</evidence>
<keyword evidence="13" id="KW-0175">Coiled coil</keyword>
<dbReference type="InterPro" id="IPR003594">
    <property type="entry name" value="HATPase_dom"/>
</dbReference>
<evidence type="ECO:0000256" key="1">
    <source>
        <dbReference type="ARBA" id="ARBA00000085"/>
    </source>
</evidence>
<dbReference type="InterPro" id="IPR036890">
    <property type="entry name" value="HATPase_C_sf"/>
</dbReference>
<dbReference type="RefSeq" id="WP_104423960.1">
    <property type="nucleotide sequence ID" value="NZ_PTIY01000008.1"/>
</dbReference>
<evidence type="ECO:0000313" key="17">
    <source>
        <dbReference type="Proteomes" id="UP000238071"/>
    </source>
</evidence>
<dbReference type="SMART" id="SM00448">
    <property type="entry name" value="REC"/>
    <property type="match status" value="1"/>
</dbReference>
<dbReference type="PROSITE" id="PS50110">
    <property type="entry name" value="RESPONSE_REGULATORY"/>
    <property type="match status" value="1"/>
</dbReference>
<dbReference type="PROSITE" id="PS50109">
    <property type="entry name" value="HIS_KIN"/>
    <property type="match status" value="1"/>
</dbReference>
<comment type="caution">
    <text evidence="16">The sequence shown here is derived from an EMBL/GenBank/DDBJ whole genome shotgun (WGS) entry which is preliminary data.</text>
</comment>
<dbReference type="SUPFAM" id="SSF55874">
    <property type="entry name" value="ATPase domain of HSP90 chaperone/DNA topoisomerase II/histidine kinase"/>
    <property type="match status" value="1"/>
</dbReference>
<feature type="domain" description="Response regulatory" evidence="15">
    <location>
        <begin position="469"/>
        <end position="585"/>
    </location>
</feature>
<dbReference type="FunFam" id="3.30.565.10:FF:000010">
    <property type="entry name" value="Sensor histidine kinase RcsC"/>
    <property type="match status" value="1"/>
</dbReference>
<evidence type="ECO:0000256" key="5">
    <source>
        <dbReference type="ARBA" id="ARBA00022679"/>
    </source>
</evidence>
<evidence type="ECO:0000259" key="14">
    <source>
        <dbReference type="PROSITE" id="PS50109"/>
    </source>
</evidence>
<dbReference type="CDD" id="cd00082">
    <property type="entry name" value="HisKA"/>
    <property type="match status" value="1"/>
</dbReference>
<dbReference type="Pfam" id="PF02518">
    <property type="entry name" value="HATPase_c"/>
    <property type="match status" value="1"/>
</dbReference>
<dbReference type="InterPro" id="IPR004358">
    <property type="entry name" value="Sig_transdc_His_kin-like_C"/>
</dbReference>
<dbReference type="CDD" id="cd17546">
    <property type="entry name" value="REC_hyHK_CKI1_RcsC-like"/>
    <property type="match status" value="1"/>
</dbReference>
<feature type="coiled-coil region" evidence="13">
    <location>
        <begin position="186"/>
        <end position="213"/>
    </location>
</feature>
<dbReference type="Gene3D" id="3.40.50.2300">
    <property type="match status" value="1"/>
</dbReference>
<dbReference type="SMART" id="SM00388">
    <property type="entry name" value="HisKA"/>
    <property type="match status" value="1"/>
</dbReference>
<dbReference type="PANTHER" id="PTHR45339">
    <property type="entry name" value="HYBRID SIGNAL TRANSDUCTION HISTIDINE KINASE J"/>
    <property type="match status" value="1"/>
</dbReference>
<keyword evidence="17" id="KW-1185">Reference proteome</keyword>
<name>A0A2S6GZV2_9GAMM</name>
<dbReference type="InterPro" id="IPR011006">
    <property type="entry name" value="CheY-like_superfamily"/>
</dbReference>
<reference evidence="16 17" key="1">
    <citation type="submission" date="2018-02" db="EMBL/GenBank/DDBJ databases">
        <title>Subsurface microbial communities from deep shales in Ohio and West Virginia, USA.</title>
        <authorList>
            <person name="Wrighton K."/>
        </authorList>
    </citation>
    <scope>NUCLEOTIDE SEQUENCE [LARGE SCALE GENOMIC DNA]</scope>
    <source>
        <strain evidence="16 17">OWC-G53F</strain>
    </source>
</reference>
<organism evidence="16 17">
    <name type="scientific">Methylobacter tundripaludum</name>
    <dbReference type="NCBI Taxonomy" id="173365"/>
    <lineage>
        <taxon>Bacteria</taxon>
        <taxon>Pseudomonadati</taxon>
        <taxon>Pseudomonadota</taxon>
        <taxon>Gammaproteobacteria</taxon>
        <taxon>Methylococcales</taxon>
        <taxon>Methylococcaceae</taxon>
        <taxon>Methylobacter</taxon>
    </lineage>
</organism>
<protein>
    <recommendedName>
        <fullName evidence="3">histidine kinase</fullName>
        <ecNumber evidence="3">2.7.13.3</ecNumber>
    </recommendedName>
</protein>
<keyword evidence="9" id="KW-0902">Two-component regulatory system</keyword>
<dbReference type="EMBL" id="PTIY01000008">
    <property type="protein sequence ID" value="PPK70687.1"/>
    <property type="molecule type" value="Genomic_DNA"/>
</dbReference>
<sequence length="676" mass="75511">MPNELITIPAAEWNKLKQRATKLALDKSNQQLVMQLMSKMSEASGLENVIDNMLRSIVDVIGGANLVLYYKIDADIFYADVYGVKKQLQQPDDERVISAFATGDASEYQHDFNDTQMLTPAFTHAYTWIYPLKVGSVVIGVFKIESLHIAMRDLYSQLPLFFNYAALVLKNEILGYTRLQHVNNLLQQEILIRKQTERNLVAAKNEAEAANRAKSVFLANMSHELRTPMNAVLGFSQLMQRDSDLSPTQRETLNIINNSGKHLLGLINDVLDMAKIEAGRVIIENGNFDLGALVRDTIDMMHERAEAKGLELLLDQSSSFPRFVNSDEAKFRQILLNLVGNAIKYTLKGRVIVRLTAENSPDTGQCILTCEVKDTGIGIAEQDLPFVFDTFVQVGRESDQQGSGLGLRITKQYAELMGGQVTVTSELDKGSSFILTLPVAKVGESEIINKSVFDGKRVLGLAAGQPVYRVLVVEDQLENRLLLKRLMEAVGFQVREAVNGQQGVEQFKRWKPDFIWMDRRMPIMDGMAATQKIRALPDGGKVKIVAVTASIFAEQRQEFLNAGVNGIVGKPYRDAEIFDAMATYLGVRFIYDEPVNEKNAAEQLLTQPYSQCLKQLPEELLSELRQAVMCLDIEHSLAVIEQVKALDAPLADVLSERVNQFDFEGLAQWLGDTGIL</sequence>
<evidence type="ECO:0000256" key="3">
    <source>
        <dbReference type="ARBA" id="ARBA00012438"/>
    </source>
</evidence>
<dbReference type="SUPFAM" id="SSF52172">
    <property type="entry name" value="CheY-like"/>
    <property type="match status" value="1"/>
</dbReference>
<dbReference type="InterPro" id="IPR001789">
    <property type="entry name" value="Sig_transdc_resp-reg_receiver"/>
</dbReference>
<feature type="modified residue" description="4-aspartylphosphate" evidence="12">
    <location>
        <position position="518"/>
    </location>
</feature>
<dbReference type="Gene3D" id="3.30.565.10">
    <property type="entry name" value="Histidine kinase-like ATPase, C-terminal domain"/>
    <property type="match status" value="1"/>
</dbReference>
<dbReference type="Gene3D" id="1.10.287.130">
    <property type="match status" value="1"/>
</dbReference>
<dbReference type="GO" id="GO:0000155">
    <property type="term" value="F:phosphorelay sensor kinase activity"/>
    <property type="evidence" value="ECO:0007669"/>
    <property type="project" value="InterPro"/>
</dbReference>
<keyword evidence="6" id="KW-0547">Nucleotide-binding</keyword>
<evidence type="ECO:0000256" key="10">
    <source>
        <dbReference type="ARBA" id="ARBA00023136"/>
    </source>
</evidence>
<gene>
    <name evidence="16" type="ORF">B0F88_10842</name>
</gene>
<dbReference type="GO" id="GO:0005524">
    <property type="term" value="F:ATP binding"/>
    <property type="evidence" value="ECO:0007669"/>
    <property type="project" value="UniProtKB-KW"/>
</dbReference>
<keyword evidence="5" id="KW-0808">Transferase</keyword>
<dbReference type="GO" id="GO:0016020">
    <property type="term" value="C:membrane"/>
    <property type="evidence" value="ECO:0007669"/>
    <property type="project" value="UniProtKB-SubCell"/>
</dbReference>
<comment type="catalytic activity">
    <reaction evidence="1">
        <text>ATP + protein L-histidine = ADP + protein N-phospho-L-histidine.</text>
        <dbReference type="EC" id="2.7.13.3"/>
    </reaction>
</comment>
<dbReference type="SMART" id="SM00387">
    <property type="entry name" value="HATPase_c"/>
    <property type="match status" value="1"/>
</dbReference>
<dbReference type="EC" id="2.7.13.3" evidence="3"/>
<evidence type="ECO:0000256" key="13">
    <source>
        <dbReference type="SAM" id="Coils"/>
    </source>
</evidence>
<dbReference type="InterPro" id="IPR036097">
    <property type="entry name" value="HisK_dim/P_sf"/>
</dbReference>
<dbReference type="PRINTS" id="PR00344">
    <property type="entry name" value="BCTRLSENSOR"/>
</dbReference>
<evidence type="ECO:0000256" key="6">
    <source>
        <dbReference type="ARBA" id="ARBA00022741"/>
    </source>
</evidence>
<evidence type="ECO:0000259" key="15">
    <source>
        <dbReference type="PROSITE" id="PS50110"/>
    </source>
</evidence>
<keyword evidence="8" id="KW-0067">ATP-binding</keyword>
<dbReference type="Pfam" id="PF00072">
    <property type="entry name" value="Response_reg"/>
    <property type="match status" value="1"/>
</dbReference>
<dbReference type="OrthoDB" id="9792854at2"/>
<evidence type="ECO:0000256" key="9">
    <source>
        <dbReference type="ARBA" id="ARBA00023012"/>
    </source>
</evidence>
<evidence type="ECO:0000256" key="4">
    <source>
        <dbReference type="ARBA" id="ARBA00022553"/>
    </source>
</evidence>
<evidence type="ECO:0000256" key="8">
    <source>
        <dbReference type="ARBA" id="ARBA00022840"/>
    </source>
</evidence>
<dbReference type="CDD" id="cd16922">
    <property type="entry name" value="HATPase_EvgS-ArcB-TorS-like"/>
    <property type="match status" value="1"/>
</dbReference>
<evidence type="ECO:0000256" key="7">
    <source>
        <dbReference type="ARBA" id="ARBA00022777"/>
    </source>
</evidence>
<dbReference type="FunFam" id="1.10.287.130:FF:000038">
    <property type="entry name" value="Sensory transduction histidine kinase"/>
    <property type="match status" value="1"/>
</dbReference>
<evidence type="ECO:0000256" key="11">
    <source>
        <dbReference type="ARBA" id="ARBA00023306"/>
    </source>
</evidence>